<feature type="zinc finger region" description="C4-type" evidence="1">
    <location>
        <begin position="7"/>
        <end position="21"/>
    </location>
</feature>
<evidence type="ECO:0000259" key="3">
    <source>
        <dbReference type="Pfam" id="PF04895"/>
    </source>
</evidence>
<comment type="similarity">
    <text evidence="1">Belongs to the Nre family.</text>
</comment>
<dbReference type="InterPro" id="IPR033167">
    <property type="entry name" value="Nre"/>
</dbReference>
<keyword evidence="1" id="KW-0227">DNA damage</keyword>
<name>A0A9E7PK99_9EURY</name>
<feature type="domain" description="Archaeal Nre C-terminal" evidence="3">
    <location>
        <begin position="279"/>
        <end position="386"/>
    </location>
</feature>
<keyword evidence="1" id="KW-0234">DNA repair</keyword>
<dbReference type="GO" id="GO:0006281">
    <property type="term" value="P:DNA repair"/>
    <property type="evidence" value="ECO:0007669"/>
    <property type="project" value="UniProtKB-UniRule"/>
</dbReference>
<dbReference type="Pfam" id="PF04895">
    <property type="entry name" value="Nre_C"/>
    <property type="match status" value="1"/>
</dbReference>
<dbReference type="InterPro" id="IPR006979">
    <property type="entry name" value="Nre_C"/>
</dbReference>
<keyword evidence="1" id="KW-0479">Metal-binding</keyword>
<sequence>MRTADLCIKCKGKGLCGLSKCPVMSRFYARSDTKPVKEYMGESPSVFVGSKNYPNVSGGPLLSRENDNPEHWVSGNYSIDDIVRIRSGTIRGNSGEKNLSDSIQEIALSQKPVDVEVAFVKPVSFDLRFDGVLAPTGLSGVVSDMSVLDNAVVPRIVDKITSDTDLKANDAIVELYRGGTDLHHIQNLLSSGLLGVKRRIVPTRWSITAVDDTVSGILKKNVSGYPPLEEIRIFNGCIHGNNLAIMLIPGDWRYEMTEVWEKNSLWSGSESATIVSDSEGMKRKQGYSPLAGAYYSARLAVLEYLESVRRSARVIAVRRITGDYWAPLGTWVIREASRKAMKENYMTPADLSEGIAIISRLSGGDKWLSCSSLIPEIKTQKTLFDF</sequence>
<keyword evidence="1" id="KW-0862">Zinc</keyword>
<dbReference type="RefSeq" id="WP_257741781.1">
    <property type="nucleotide sequence ID" value="NZ_CP096115.1"/>
</dbReference>
<evidence type="ECO:0000259" key="2">
    <source>
        <dbReference type="Pfam" id="PF04894"/>
    </source>
</evidence>
<evidence type="ECO:0000256" key="1">
    <source>
        <dbReference type="HAMAP-Rule" id="MF_02096"/>
    </source>
</evidence>
<keyword evidence="5" id="KW-1185">Reference proteome</keyword>
<dbReference type="PANTHER" id="PTHR38136">
    <property type="entry name" value="DNA REPAIR PROTEIN"/>
    <property type="match status" value="1"/>
</dbReference>
<dbReference type="GO" id="GO:0008270">
    <property type="term" value="F:zinc ion binding"/>
    <property type="evidence" value="ECO:0007669"/>
    <property type="project" value="UniProtKB-UniRule"/>
</dbReference>
<feature type="domain" description="Archaeal Nre N-terminal" evidence="2">
    <location>
        <begin position="15"/>
        <end position="267"/>
    </location>
</feature>
<comment type="domain">
    <text evidence="1">Contains a predicted C4 metal binding domain at the N-terminus, which could be a zinc finger DNA binding domain.</text>
</comment>
<evidence type="ECO:0000313" key="4">
    <source>
        <dbReference type="EMBL" id="UUX91628.1"/>
    </source>
</evidence>
<gene>
    <name evidence="4" type="ORF">L6E24_09620</name>
</gene>
<comment type="function">
    <text evidence="1">Involved in DNA damage repair.</text>
</comment>
<dbReference type="HAMAP" id="MF_02096">
    <property type="entry name" value="Nre"/>
    <property type="match status" value="1"/>
</dbReference>
<dbReference type="InterPro" id="IPR006978">
    <property type="entry name" value="Nre_N"/>
</dbReference>
<dbReference type="EMBL" id="CP096115">
    <property type="protein sequence ID" value="UUX91628.1"/>
    <property type="molecule type" value="Genomic_DNA"/>
</dbReference>
<dbReference type="GeneID" id="74307960"/>
<dbReference type="Proteomes" id="UP001060368">
    <property type="component" value="Chromosome"/>
</dbReference>
<proteinExistence type="inferred from homology"/>
<dbReference type="Pfam" id="PF04894">
    <property type="entry name" value="Nre_N"/>
    <property type="match status" value="1"/>
</dbReference>
<reference evidence="4" key="1">
    <citation type="submission" date="2022-04" db="EMBL/GenBank/DDBJ databases">
        <title>Complete genome of Methanoplanus endosymbiosus DSM 3599.</title>
        <authorList>
            <person name="Chen S.-C."/>
            <person name="You Y.-T."/>
            <person name="Zhou Y.-Z."/>
            <person name="Lai M.-C."/>
        </authorList>
    </citation>
    <scope>NUCLEOTIDE SEQUENCE</scope>
    <source>
        <strain evidence="4">DSM 3599</strain>
    </source>
</reference>
<dbReference type="KEGG" id="mend:L6E24_09620"/>
<accession>A0A9E7PK99</accession>
<organism evidence="4 5">
    <name type="scientific">Methanoplanus endosymbiosus</name>
    <dbReference type="NCBI Taxonomy" id="33865"/>
    <lineage>
        <taxon>Archaea</taxon>
        <taxon>Methanobacteriati</taxon>
        <taxon>Methanobacteriota</taxon>
        <taxon>Stenosarchaea group</taxon>
        <taxon>Methanomicrobia</taxon>
        <taxon>Methanomicrobiales</taxon>
        <taxon>Methanomicrobiaceae</taxon>
        <taxon>Methanoplanus</taxon>
    </lineage>
</organism>
<dbReference type="AlphaFoldDB" id="A0A9E7PK99"/>
<dbReference type="PANTHER" id="PTHR38136:SF2">
    <property type="entry name" value="DNA REPAIR PROTEIN"/>
    <property type="match status" value="1"/>
</dbReference>
<protein>
    <recommendedName>
        <fullName evidence="1">DNA repair protein</fullName>
    </recommendedName>
</protein>
<keyword evidence="1" id="KW-0863">Zinc-finger</keyword>
<evidence type="ECO:0000313" key="5">
    <source>
        <dbReference type="Proteomes" id="UP001060368"/>
    </source>
</evidence>